<protein>
    <submittedName>
        <fullName evidence="2">TRAP-type C4-dicarboxylate transport system, substrate-binding protein</fullName>
    </submittedName>
</protein>
<dbReference type="RefSeq" id="WP_349517052.1">
    <property type="nucleotide sequence ID" value="NZ_FNTI01000001.1"/>
</dbReference>
<organism evidence="2 3">
    <name type="scientific">Bradyrhizobium lablabi</name>
    <dbReference type="NCBI Taxonomy" id="722472"/>
    <lineage>
        <taxon>Bacteria</taxon>
        <taxon>Pseudomonadati</taxon>
        <taxon>Pseudomonadota</taxon>
        <taxon>Alphaproteobacteria</taxon>
        <taxon>Hyphomicrobiales</taxon>
        <taxon>Nitrobacteraceae</taxon>
        <taxon>Bradyrhizobium</taxon>
    </lineage>
</organism>
<dbReference type="NCBIfam" id="NF037995">
    <property type="entry name" value="TRAP_S1"/>
    <property type="match status" value="1"/>
</dbReference>
<dbReference type="PANTHER" id="PTHR33376">
    <property type="match status" value="1"/>
</dbReference>
<reference evidence="2 3" key="1">
    <citation type="submission" date="2016-10" db="EMBL/GenBank/DDBJ databases">
        <authorList>
            <person name="de Groot N.N."/>
        </authorList>
    </citation>
    <scope>NUCLEOTIDE SEQUENCE [LARGE SCALE GENOMIC DNA]</scope>
    <source>
        <strain evidence="2 3">GAS522</strain>
    </source>
</reference>
<dbReference type="GO" id="GO:0055085">
    <property type="term" value="P:transmembrane transport"/>
    <property type="evidence" value="ECO:0007669"/>
    <property type="project" value="InterPro"/>
</dbReference>
<evidence type="ECO:0000313" key="2">
    <source>
        <dbReference type="EMBL" id="SED91495.1"/>
    </source>
</evidence>
<gene>
    <name evidence="2" type="ORF">SAMN05444171_5638</name>
</gene>
<dbReference type="AlphaFoldDB" id="A0A1M7E8G5"/>
<evidence type="ECO:0000313" key="3">
    <source>
        <dbReference type="Proteomes" id="UP000183208"/>
    </source>
</evidence>
<evidence type="ECO:0000256" key="1">
    <source>
        <dbReference type="ARBA" id="ARBA00022729"/>
    </source>
</evidence>
<dbReference type="Gene3D" id="3.40.190.170">
    <property type="entry name" value="Bacterial extracellular solute-binding protein, family 7"/>
    <property type="match status" value="1"/>
</dbReference>
<dbReference type="PANTHER" id="PTHR33376:SF4">
    <property type="entry name" value="SIALIC ACID-BINDING PERIPLASMIC PROTEIN SIAP"/>
    <property type="match status" value="1"/>
</dbReference>
<keyword evidence="1" id="KW-0732">Signal</keyword>
<proteinExistence type="predicted"/>
<dbReference type="Pfam" id="PF03480">
    <property type="entry name" value="DctP"/>
    <property type="match status" value="1"/>
</dbReference>
<dbReference type="CDD" id="cd13602">
    <property type="entry name" value="PBP2_TRAP_BpDctp6_7"/>
    <property type="match status" value="1"/>
</dbReference>
<name>A0A1M7E8G5_9BRAD</name>
<dbReference type="InterPro" id="IPR038404">
    <property type="entry name" value="TRAP_DctP_sf"/>
</dbReference>
<accession>A0A1M7E8G5</accession>
<sequence>MSVISGFGLHRWLCRGLCAAALIFVVLPAAAFAQVQWKMTTEYPESNISGIGLVTFGKLLSSKTQGSLTTATAFDNELKISSRDMPQAAQDHRVDGGDAFAAPLESSDPIFGLSALPFVVQSVETAKAVNARARPLYERALAARGMKLLYITIWPATGIWSDQQLKGEEDLHALAVRAYDKSSADVLRAAGAAAEFLPFNEAIARVKEHKLNAILTSGDGGAGRKLWDDLHHFTPINYAIPVSIAFVRKDAFDALPADQQAAVDAAAVETENSQIELLVNRTAENYARMRANGVSIDEPAPPAIIAALKKAGSAPIAAWQARVSPEAAAILDWASRQ</sequence>
<dbReference type="InterPro" id="IPR018389">
    <property type="entry name" value="DctP_fam"/>
</dbReference>
<dbReference type="Proteomes" id="UP000183208">
    <property type="component" value="Unassembled WGS sequence"/>
</dbReference>
<dbReference type="EMBL" id="FNTI01000001">
    <property type="protein sequence ID" value="SED91495.1"/>
    <property type="molecule type" value="Genomic_DNA"/>
</dbReference>